<evidence type="ECO:0000313" key="20">
    <source>
        <dbReference type="Proteomes" id="UP000054408"/>
    </source>
</evidence>
<proteinExistence type="inferred from homology"/>
<name>A0A0L0D5Q4_THETB</name>
<dbReference type="GO" id="GO:0005813">
    <property type="term" value="C:centrosome"/>
    <property type="evidence" value="ECO:0007669"/>
    <property type="project" value="UniProtKB-SubCell"/>
</dbReference>
<evidence type="ECO:0000256" key="10">
    <source>
        <dbReference type="ARBA" id="ARBA00023163"/>
    </source>
</evidence>
<feature type="region of interest" description="Disordered" evidence="16">
    <location>
        <begin position="314"/>
        <end position="338"/>
    </location>
</feature>
<dbReference type="InterPro" id="IPR036427">
    <property type="entry name" value="Bromodomain-like_sf"/>
</dbReference>
<organism evidence="19 20">
    <name type="scientific">Thecamonas trahens ATCC 50062</name>
    <dbReference type="NCBI Taxonomy" id="461836"/>
    <lineage>
        <taxon>Eukaryota</taxon>
        <taxon>Apusozoa</taxon>
        <taxon>Apusomonadida</taxon>
        <taxon>Apusomonadidae</taxon>
        <taxon>Thecamonas</taxon>
    </lineage>
</organism>
<dbReference type="PROSITE" id="PS00633">
    <property type="entry name" value="BROMODOMAIN_1"/>
    <property type="match status" value="1"/>
</dbReference>
<dbReference type="EC" id="2.3.1.48" evidence="4"/>
<dbReference type="Pfam" id="PF00439">
    <property type="entry name" value="Bromodomain"/>
    <property type="match status" value="1"/>
</dbReference>
<dbReference type="PANTHER" id="PTHR45750:SF3">
    <property type="entry name" value="HISTONE ACETYLTRANSFERASE"/>
    <property type="match status" value="1"/>
</dbReference>
<evidence type="ECO:0000256" key="6">
    <source>
        <dbReference type="ARBA" id="ARBA00022853"/>
    </source>
</evidence>
<dbReference type="PANTHER" id="PTHR45750">
    <property type="entry name" value="GH11602P"/>
    <property type="match status" value="1"/>
</dbReference>
<dbReference type="EMBL" id="GL349443">
    <property type="protein sequence ID" value="KNC46628.1"/>
    <property type="molecule type" value="Genomic_DNA"/>
</dbReference>
<dbReference type="InterPro" id="IPR018359">
    <property type="entry name" value="Bromodomain_CS"/>
</dbReference>
<dbReference type="RefSeq" id="XP_013760401.1">
    <property type="nucleotide sequence ID" value="XM_013904947.1"/>
</dbReference>
<evidence type="ECO:0000256" key="1">
    <source>
        <dbReference type="ARBA" id="ARBA00004123"/>
    </source>
</evidence>
<dbReference type="GO" id="GO:0043992">
    <property type="term" value="F:histone H3K9 acetyltransferase activity"/>
    <property type="evidence" value="ECO:0007669"/>
    <property type="project" value="UniProtKB-ARBA"/>
</dbReference>
<dbReference type="Gene3D" id="1.20.920.10">
    <property type="entry name" value="Bromodomain-like"/>
    <property type="match status" value="1"/>
</dbReference>
<keyword evidence="9" id="KW-0010">Activator</keyword>
<evidence type="ECO:0000313" key="19">
    <source>
        <dbReference type="EMBL" id="KNC46628.1"/>
    </source>
</evidence>
<keyword evidence="10" id="KW-0804">Transcription</keyword>
<keyword evidence="5" id="KW-0808">Transferase</keyword>
<gene>
    <name evidence="19" type="ORF">AMSG_03065</name>
</gene>
<evidence type="ECO:0000256" key="13">
    <source>
        <dbReference type="ARBA" id="ARBA00023315"/>
    </source>
</evidence>
<dbReference type="OrthoDB" id="1937912at2759"/>
<feature type="compositionally biased region" description="Low complexity" evidence="16">
    <location>
        <begin position="1"/>
        <end position="12"/>
    </location>
</feature>
<dbReference type="Pfam" id="PF00583">
    <property type="entry name" value="Acetyltransf_1"/>
    <property type="match status" value="1"/>
</dbReference>
<dbReference type="GeneID" id="25562700"/>
<accession>A0A0L0D5Q4</accession>
<comment type="subcellular location">
    <subcellularLocation>
        <location evidence="2">Cytoplasm</location>
        <location evidence="2">Cytoskeleton</location>
        <location evidence="2">Microtubule organizing center</location>
        <location evidence="2">Centrosome</location>
    </subcellularLocation>
    <subcellularLocation>
        <location evidence="1">Nucleus</location>
    </subcellularLocation>
</comment>
<keyword evidence="6" id="KW-0156">Chromatin regulator</keyword>
<dbReference type="GO" id="GO:0140672">
    <property type="term" value="C:ATAC complex"/>
    <property type="evidence" value="ECO:0007669"/>
    <property type="project" value="TreeGrafter"/>
</dbReference>
<dbReference type="eggNOG" id="KOG1472">
    <property type="taxonomic scope" value="Eukaryota"/>
</dbReference>
<dbReference type="CDD" id="cd04301">
    <property type="entry name" value="NAT_SF"/>
    <property type="match status" value="1"/>
</dbReference>
<feature type="domain" description="Bromo" evidence="17">
    <location>
        <begin position="667"/>
        <end position="737"/>
    </location>
</feature>
<dbReference type="InterPro" id="IPR037800">
    <property type="entry name" value="GCN5"/>
</dbReference>
<reference evidence="19 20" key="1">
    <citation type="submission" date="2010-05" db="EMBL/GenBank/DDBJ databases">
        <title>The Genome Sequence of Thecamonas trahens ATCC 50062.</title>
        <authorList>
            <consortium name="The Broad Institute Genome Sequencing Platform"/>
            <person name="Russ C."/>
            <person name="Cuomo C."/>
            <person name="Shea T."/>
            <person name="Young S.K."/>
            <person name="Zeng Q."/>
            <person name="Koehrsen M."/>
            <person name="Haas B."/>
            <person name="Borodovsky M."/>
            <person name="Guigo R."/>
            <person name="Alvarado L."/>
            <person name="Berlin A."/>
            <person name="Bochicchio J."/>
            <person name="Borenstein D."/>
            <person name="Chapman S."/>
            <person name="Chen Z."/>
            <person name="Freedman E."/>
            <person name="Gellesch M."/>
            <person name="Goldberg J."/>
            <person name="Griggs A."/>
            <person name="Gujja S."/>
            <person name="Heilman E."/>
            <person name="Heiman D."/>
            <person name="Hepburn T."/>
            <person name="Howarth C."/>
            <person name="Jen D."/>
            <person name="Larson L."/>
            <person name="Mehta T."/>
            <person name="Park D."/>
            <person name="Pearson M."/>
            <person name="Roberts A."/>
            <person name="Saif S."/>
            <person name="Shenoy N."/>
            <person name="Sisk P."/>
            <person name="Stolte C."/>
            <person name="Sykes S."/>
            <person name="Thomson T."/>
            <person name="Walk T."/>
            <person name="White J."/>
            <person name="Yandava C."/>
            <person name="Burger G."/>
            <person name="Gray M.W."/>
            <person name="Holland P.W.H."/>
            <person name="King N."/>
            <person name="Lang F.B.F."/>
            <person name="Roger A.J."/>
            <person name="Ruiz-Trillo I."/>
            <person name="Lander E."/>
            <person name="Nusbaum C."/>
        </authorList>
    </citation>
    <scope>NUCLEOTIDE SEQUENCE [LARGE SCALE GENOMIC DNA]</scope>
    <source>
        <strain evidence="19 20">ATCC 50062</strain>
    </source>
</reference>
<dbReference type="Proteomes" id="UP000054408">
    <property type="component" value="Unassembled WGS sequence"/>
</dbReference>
<keyword evidence="20" id="KW-1185">Reference proteome</keyword>
<dbReference type="AlphaFoldDB" id="A0A0L0D5Q4"/>
<evidence type="ECO:0000256" key="4">
    <source>
        <dbReference type="ARBA" id="ARBA00013184"/>
    </source>
</evidence>
<comment type="catalytic activity">
    <reaction evidence="14">
        <text>L-lysyl-[histone] + acetyl-CoA = N(6)-acetyl-L-lysyl-[histone] + CoA + H(+)</text>
        <dbReference type="Rhea" id="RHEA:21992"/>
        <dbReference type="Rhea" id="RHEA-COMP:9845"/>
        <dbReference type="Rhea" id="RHEA-COMP:11338"/>
        <dbReference type="ChEBI" id="CHEBI:15378"/>
        <dbReference type="ChEBI" id="CHEBI:29969"/>
        <dbReference type="ChEBI" id="CHEBI:57287"/>
        <dbReference type="ChEBI" id="CHEBI:57288"/>
        <dbReference type="ChEBI" id="CHEBI:61930"/>
        <dbReference type="EC" id="2.3.1.48"/>
    </reaction>
    <physiologicalReaction direction="left-to-right" evidence="14">
        <dbReference type="Rhea" id="RHEA:21993"/>
    </physiologicalReaction>
</comment>
<dbReference type="SMART" id="SM00297">
    <property type="entry name" value="BROMO"/>
    <property type="match status" value="1"/>
</dbReference>
<dbReference type="SUPFAM" id="SSF47370">
    <property type="entry name" value="Bromodomain"/>
    <property type="match status" value="1"/>
</dbReference>
<keyword evidence="12" id="KW-0539">Nucleus</keyword>
<dbReference type="OMA" id="AKYYVHE"/>
<evidence type="ECO:0000256" key="16">
    <source>
        <dbReference type="SAM" id="MobiDB-lite"/>
    </source>
</evidence>
<dbReference type="PROSITE" id="PS50014">
    <property type="entry name" value="BROMODOMAIN_2"/>
    <property type="match status" value="1"/>
</dbReference>
<keyword evidence="8 15" id="KW-0103">Bromodomain</keyword>
<dbReference type="SUPFAM" id="SSF55729">
    <property type="entry name" value="Acyl-CoA N-acyltransferases (Nat)"/>
    <property type="match status" value="1"/>
</dbReference>
<evidence type="ECO:0000259" key="18">
    <source>
        <dbReference type="PROSITE" id="PS51186"/>
    </source>
</evidence>
<evidence type="ECO:0000256" key="7">
    <source>
        <dbReference type="ARBA" id="ARBA00023015"/>
    </source>
</evidence>
<evidence type="ECO:0000256" key="9">
    <source>
        <dbReference type="ARBA" id="ARBA00023159"/>
    </source>
</evidence>
<dbReference type="Pfam" id="PF06466">
    <property type="entry name" value="PCAF_N"/>
    <property type="match status" value="1"/>
</dbReference>
<dbReference type="InterPro" id="IPR001487">
    <property type="entry name" value="Bromodomain"/>
</dbReference>
<dbReference type="GO" id="GO:0005634">
    <property type="term" value="C:nucleus"/>
    <property type="evidence" value="ECO:0007669"/>
    <property type="project" value="UniProtKB-SubCell"/>
</dbReference>
<keyword evidence="11" id="KW-0206">Cytoskeleton</keyword>
<dbReference type="GO" id="GO:0045944">
    <property type="term" value="P:positive regulation of transcription by RNA polymerase II"/>
    <property type="evidence" value="ECO:0007669"/>
    <property type="project" value="TreeGrafter"/>
</dbReference>
<feature type="domain" description="N-acetyltransferase" evidence="18">
    <location>
        <begin position="432"/>
        <end position="586"/>
    </location>
</feature>
<feature type="region of interest" description="Disordered" evidence="16">
    <location>
        <begin position="1"/>
        <end position="29"/>
    </location>
</feature>
<evidence type="ECO:0000256" key="2">
    <source>
        <dbReference type="ARBA" id="ARBA00004300"/>
    </source>
</evidence>
<dbReference type="InterPro" id="IPR009464">
    <property type="entry name" value="PCAF_N"/>
</dbReference>
<evidence type="ECO:0000256" key="8">
    <source>
        <dbReference type="ARBA" id="ARBA00023117"/>
    </source>
</evidence>
<comment type="similarity">
    <text evidence="3">Belongs to the acetyltransferase family. GCN5 subfamily.</text>
</comment>
<dbReference type="STRING" id="461836.A0A0L0D5Q4"/>
<dbReference type="InterPro" id="IPR000182">
    <property type="entry name" value="GNAT_dom"/>
</dbReference>
<protein>
    <recommendedName>
        <fullName evidence="4">histone acetyltransferase</fullName>
        <ecNumber evidence="4">2.3.1.48</ecNumber>
    </recommendedName>
</protein>
<evidence type="ECO:0000256" key="5">
    <source>
        <dbReference type="ARBA" id="ARBA00022679"/>
    </source>
</evidence>
<keyword evidence="13" id="KW-0012">Acyltransferase</keyword>
<dbReference type="Gene3D" id="3.40.630.30">
    <property type="match status" value="1"/>
</dbReference>
<dbReference type="PROSITE" id="PS51186">
    <property type="entry name" value="GNAT"/>
    <property type="match status" value="1"/>
</dbReference>
<evidence type="ECO:0000256" key="12">
    <source>
        <dbReference type="ARBA" id="ARBA00023242"/>
    </source>
</evidence>
<sequence length="757" mass="83622">MPSSSSSSTTAGAKGGAGGRAAASAAATREQRLQQEQALEKIPMLEKQLQVAPYFRCLQPSCKCQSFLDAQSVAQRQAIKAGTTTQPMAREARIECQNCKHSVHLHGGLSKLNKASMNEKFLIVIHIKKLVTAIRSMPPGDERNSYVAKIHKYKARLMSSPADMEEFLKMIGTPPFERPVIQQILMNFLEYKYAGAPAEQVARIGKLCKTFMSAIDEQMLPKPARYLEYNPGDTTFKVNYKRWLIFCQGTKCGNLAGYRYAASQIFGRSFLLSVFTLAQERVMQVFLLPADLRPLIPDFFSMLKEEIVKPTSPIFHNNPSRSAKRQAPDTWSGTVAPREPKRAKFGLDAVYTDQAGRVVAPPTAAAAAAAGAAAGGGSRSNLSLNGQQTIAPSAILMGSMGSPTELARAAAGGADASSSAAAEAPPRRAKDVRFECITNDGATQTIYWLWEVRDVVSRGLPRMPRDYITRLVFNRKHHAVIILDDDNHVIGTVVYRPFLNDGFAEIVFLTVESAQQVRGLGSRLINHLKEVCKAQGIYNFLTYADDFATGFFRKQGFSAILTLPRNRFEGRIKDYDGGTLMECRFSPLVDYLNIPTMVANARKVLEAAIRMRSNNHVKHDGLPAGGPVPIADIPGVAGTQWTPADTVSPESVAELHEKLAIVMEQLKGHAKAGPFLQPVPREIVDYYEQVPNPISFAEIEERLKTGSYYVTRELFVTEVMRVFKNCRFYNDVDSPYYKCANALEHYFKTRLLSVGLA</sequence>
<evidence type="ECO:0000256" key="15">
    <source>
        <dbReference type="PROSITE-ProRule" id="PRU00035"/>
    </source>
</evidence>
<evidence type="ECO:0000256" key="11">
    <source>
        <dbReference type="ARBA" id="ARBA00023212"/>
    </source>
</evidence>
<evidence type="ECO:0000256" key="14">
    <source>
        <dbReference type="ARBA" id="ARBA00048940"/>
    </source>
</evidence>
<keyword evidence="7" id="KW-0805">Transcription regulation</keyword>
<dbReference type="InterPro" id="IPR016181">
    <property type="entry name" value="Acyl_CoA_acyltransferase"/>
</dbReference>
<keyword evidence="11" id="KW-0963">Cytoplasm</keyword>
<evidence type="ECO:0000259" key="17">
    <source>
        <dbReference type="PROSITE" id="PS50014"/>
    </source>
</evidence>
<evidence type="ECO:0000256" key="3">
    <source>
        <dbReference type="ARBA" id="ARBA00008607"/>
    </source>
</evidence>